<feature type="transmembrane region" description="Helical" evidence="7">
    <location>
        <begin position="59"/>
        <end position="85"/>
    </location>
</feature>
<accession>A0AA35CHJ6</accession>
<reference evidence="9" key="1">
    <citation type="submission" date="2022-03" db="EMBL/GenBank/DDBJ databases">
        <title>Complete genome sequence of Caldinitratiruptor microaerophilus.</title>
        <authorList>
            <person name="Mukaiyama R."/>
            <person name="Nishiyama T."/>
            <person name="Ueda K."/>
        </authorList>
    </citation>
    <scope>NUCLEOTIDE SEQUENCE</scope>
    <source>
        <strain evidence="9">JCM 16183</strain>
    </source>
</reference>
<evidence type="ECO:0000256" key="3">
    <source>
        <dbReference type="ARBA" id="ARBA00022475"/>
    </source>
</evidence>
<feature type="transmembrane region" description="Helical" evidence="7">
    <location>
        <begin position="177"/>
        <end position="201"/>
    </location>
</feature>
<proteinExistence type="inferred from homology"/>
<evidence type="ECO:0000313" key="10">
    <source>
        <dbReference type="Proteomes" id="UP001163687"/>
    </source>
</evidence>
<keyword evidence="2 7" id="KW-0813">Transport</keyword>
<dbReference type="Pfam" id="PF00528">
    <property type="entry name" value="BPD_transp_1"/>
    <property type="match status" value="1"/>
</dbReference>
<keyword evidence="4 7" id="KW-0812">Transmembrane</keyword>
<evidence type="ECO:0000256" key="6">
    <source>
        <dbReference type="ARBA" id="ARBA00023136"/>
    </source>
</evidence>
<feature type="transmembrane region" description="Helical" evidence="7">
    <location>
        <begin position="97"/>
        <end position="118"/>
    </location>
</feature>
<dbReference type="PANTHER" id="PTHR30151">
    <property type="entry name" value="ALKANE SULFONATE ABC TRANSPORTER-RELATED, MEMBRANE SUBUNIT"/>
    <property type="match status" value="1"/>
</dbReference>
<feature type="transmembrane region" description="Helical" evidence="7">
    <location>
        <begin position="12"/>
        <end position="30"/>
    </location>
</feature>
<evidence type="ECO:0000313" key="9">
    <source>
        <dbReference type="EMBL" id="BDG59002.1"/>
    </source>
</evidence>
<name>A0AA35CHJ6_9FIRM</name>
<dbReference type="AlphaFoldDB" id="A0AA35CHJ6"/>
<comment type="similarity">
    <text evidence="7">Belongs to the binding-protein-dependent transport system permease family.</text>
</comment>
<dbReference type="EMBL" id="AP025628">
    <property type="protein sequence ID" value="BDG59002.1"/>
    <property type="molecule type" value="Genomic_DNA"/>
</dbReference>
<evidence type="ECO:0000256" key="7">
    <source>
        <dbReference type="RuleBase" id="RU363032"/>
    </source>
</evidence>
<organism evidence="9 10">
    <name type="scientific">Caldinitratiruptor microaerophilus</name>
    <dbReference type="NCBI Taxonomy" id="671077"/>
    <lineage>
        <taxon>Bacteria</taxon>
        <taxon>Bacillati</taxon>
        <taxon>Bacillota</taxon>
        <taxon>Clostridia</taxon>
        <taxon>Eubacteriales</taxon>
        <taxon>Symbiobacteriaceae</taxon>
        <taxon>Caldinitratiruptor</taxon>
    </lineage>
</organism>
<protein>
    <recommendedName>
        <fullName evidence="8">ABC transmembrane type-1 domain-containing protein</fullName>
    </recommendedName>
</protein>
<dbReference type="GO" id="GO:0055085">
    <property type="term" value="P:transmembrane transport"/>
    <property type="evidence" value="ECO:0007669"/>
    <property type="project" value="InterPro"/>
</dbReference>
<dbReference type="GO" id="GO:0005886">
    <property type="term" value="C:plasma membrane"/>
    <property type="evidence" value="ECO:0007669"/>
    <property type="project" value="UniProtKB-SubCell"/>
</dbReference>
<sequence>MSHRRKVQAARAIALVVGLAFLELGPRLGWVDRLTLVPLSEVLRSLHAQLVQGKLTEHLGASAVTVVTAFGLAVLTGVPAGLLLWRLPKVRALLEPYLASYYAVPVFALYPLLISLLGMGYLPIVAIAWGWSVVAVVVNTAVGFTQVRPVYRKLAVTLRLTPWQTFRHILFPAAAPYVFNGIKLAVTYSVIGVIASEFILAPRGLGWLISYHYNNFSLREMYAALALVLVLATGIYTAVGRAERAVRRRAG</sequence>
<dbReference type="PANTHER" id="PTHR30151:SF19">
    <property type="entry name" value="ABC TRANSPORTER PERMEASE"/>
    <property type="match status" value="1"/>
</dbReference>
<keyword evidence="10" id="KW-1185">Reference proteome</keyword>
<feature type="transmembrane region" description="Helical" evidence="7">
    <location>
        <begin position="221"/>
        <end position="239"/>
    </location>
</feature>
<evidence type="ECO:0000256" key="4">
    <source>
        <dbReference type="ARBA" id="ARBA00022692"/>
    </source>
</evidence>
<comment type="subcellular location">
    <subcellularLocation>
        <location evidence="1 7">Cell membrane</location>
        <topology evidence="1 7">Multi-pass membrane protein</topology>
    </subcellularLocation>
</comment>
<dbReference type="Proteomes" id="UP001163687">
    <property type="component" value="Chromosome"/>
</dbReference>
<dbReference type="InterPro" id="IPR035906">
    <property type="entry name" value="MetI-like_sf"/>
</dbReference>
<feature type="domain" description="ABC transmembrane type-1" evidence="8">
    <location>
        <begin position="59"/>
        <end position="240"/>
    </location>
</feature>
<evidence type="ECO:0000259" key="8">
    <source>
        <dbReference type="PROSITE" id="PS50928"/>
    </source>
</evidence>
<keyword evidence="5 7" id="KW-1133">Transmembrane helix</keyword>
<dbReference type="Gene3D" id="1.10.3720.10">
    <property type="entry name" value="MetI-like"/>
    <property type="match status" value="1"/>
</dbReference>
<dbReference type="PROSITE" id="PS50928">
    <property type="entry name" value="ABC_TM1"/>
    <property type="match status" value="1"/>
</dbReference>
<gene>
    <name evidence="9" type="ORF">caldi_00920</name>
</gene>
<dbReference type="SUPFAM" id="SSF161098">
    <property type="entry name" value="MetI-like"/>
    <property type="match status" value="1"/>
</dbReference>
<dbReference type="CDD" id="cd06261">
    <property type="entry name" value="TM_PBP2"/>
    <property type="match status" value="1"/>
</dbReference>
<keyword evidence="6 7" id="KW-0472">Membrane</keyword>
<dbReference type="KEGG" id="cmic:caldi_00920"/>
<keyword evidence="3" id="KW-1003">Cell membrane</keyword>
<dbReference type="RefSeq" id="WP_264843123.1">
    <property type="nucleotide sequence ID" value="NZ_AP025628.1"/>
</dbReference>
<dbReference type="InterPro" id="IPR000515">
    <property type="entry name" value="MetI-like"/>
</dbReference>
<feature type="transmembrane region" description="Helical" evidence="7">
    <location>
        <begin position="124"/>
        <end position="144"/>
    </location>
</feature>
<evidence type="ECO:0000256" key="5">
    <source>
        <dbReference type="ARBA" id="ARBA00022989"/>
    </source>
</evidence>
<evidence type="ECO:0000256" key="1">
    <source>
        <dbReference type="ARBA" id="ARBA00004651"/>
    </source>
</evidence>
<evidence type="ECO:0000256" key="2">
    <source>
        <dbReference type="ARBA" id="ARBA00022448"/>
    </source>
</evidence>